<evidence type="ECO:0000256" key="2">
    <source>
        <dbReference type="ARBA" id="ARBA00023002"/>
    </source>
</evidence>
<keyword evidence="2 4" id="KW-0560">Oxidoreductase</keyword>
<comment type="caution">
    <text evidence="6">The sequence shown here is derived from an EMBL/GenBank/DDBJ whole genome shotgun (WGS) entry which is preliminary data.</text>
</comment>
<dbReference type="InterPro" id="IPR016161">
    <property type="entry name" value="Ald_DH/histidinol_DH"/>
</dbReference>
<gene>
    <name evidence="6" type="ORF">Xentx_03381</name>
</gene>
<evidence type="ECO:0000256" key="4">
    <source>
        <dbReference type="RuleBase" id="RU003345"/>
    </source>
</evidence>
<feature type="domain" description="Aldehyde dehydrogenase" evidence="5">
    <location>
        <begin position="14"/>
        <end position="474"/>
    </location>
</feature>
<organism evidence="6 7">
    <name type="scientific">Xenorhabdus thuongxuanensis</name>
    <dbReference type="NCBI Taxonomy" id="1873484"/>
    <lineage>
        <taxon>Bacteria</taxon>
        <taxon>Pseudomonadati</taxon>
        <taxon>Pseudomonadota</taxon>
        <taxon>Gammaproteobacteria</taxon>
        <taxon>Enterobacterales</taxon>
        <taxon>Morganellaceae</taxon>
        <taxon>Xenorhabdus</taxon>
    </lineage>
</organism>
<dbReference type="InterPro" id="IPR016162">
    <property type="entry name" value="Ald_DH_N"/>
</dbReference>
<dbReference type="OrthoDB" id="9812625at2"/>
<dbReference type="AlphaFoldDB" id="A0A1Q5TN22"/>
<protein>
    <submittedName>
        <fullName evidence="6">Aldehyde dehydrogenase</fullName>
    </submittedName>
</protein>
<dbReference type="InterPro" id="IPR016160">
    <property type="entry name" value="Ald_DH_CS_CYS"/>
</dbReference>
<dbReference type="FunFam" id="3.40.605.10:FF:000007">
    <property type="entry name" value="NAD/NADP-dependent betaine aldehyde dehydrogenase"/>
    <property type="match status" value="1"/>
</dbReference>
<dbReference type="Gene3D" id="3.40.605.10">
    <property type="entry name" value="Aldehyde Dehydrogenase, Chain A, domain 1"/>
    <property type="match status" value="1"/>
</dbReference>
<dbReference type="Pfam" id="PF00171">
    <property type="entry name" value="Aldedh"/>
    <property type="match status" value="1"/>
</dbReference>
<keyword evidence="7" id="KW-1185">Reference proteome</keyword>
<dbReference type="EMBL" id="MKGR01000040">
    <property type="protein sequence ID" value="OKP01628.1"/>
    <property type="molecule type" value="Genomic_DNA"/>
</dbReference>
<dbReference type="InterPro" id="IPR016163">
    <property type="entry name" value="Ald_DH_C"/>
</dbReference>
<accession>A0A1Q5TN22</accession>
<dbReference type="PROSITE" id="PS00687">
    <property type="entry name" value="ALDEHYDE_DEHYDR_GLU"/>
    <property type="match status" value="1"/>
</dbReference>
<dbReference type="GO" id="GO:0016620">
    <property type="term" value="F:oxidoreductase activity, acting on the aldehyde or oxo group of donors, NAD or NADP as acceptor"/>
    <property type="evidence" value="ECO:0007669"/>
    <property type="project" value="InterPro"/>
</dbReference>
<evidence type="ECO:0000313" key="7">
    <source>
        <dbReference type="Proteomes" id="UP000186277"/>
    </source>
</evidence>
<evidence type="ECO:0000256" key="1">
    <source>
        <dbReference type="ARBA" id="ARBA00009986"/>
    </source>
</evidence>
<dbReference type="FunFam" id="3.40.309.10:FF:000012">
    <property type="entry name" value="Betaine aldehyde dehydrogenase"/>
    <property type="match status" value="1"/>
</dbReference>
<dbReference type="SUPFAM" id="SSF53720">
    <property type="entry name" value="ALDH-like"/>
    <property type="match status" value="1"/>
</dbReference>
<dbReference type="InterPro" id="IPR029510">
    <property type="entry name" value="Ald_DH_CS_GLU"/>
</dbReference>
<proteinExistence type="inferred from homology"/>
<dbReference type="InterPro" id="IPR015590">
    <property type="entry name" value="Aldehyde_DH_dom"/>
</dbReference>
<evidence type="ECO:0000313" key="6">
    <source>
        <dbReference type="EMBL" id="OKP01628.1"/>
    </source>
</evidence>
<reference evidence="6 7" key="1">
    <citation type="submission" date="2016-09" db="EMBL/GenBank/DDBJ databases">
        <title>Xenorhabdus thuongxuanensis sp. nov. and Xenorhabdus eapokensis sp. nov., isolated from Steinernema species.</title>
        <authorList>
            <person name="Kaempfer P."/>
            <person name="Tobias N.J."/>
            <person name="Phan Ke L."/>
            <person name="Bode H.B."/>
            <person name="Glaeser S.P."/>
        </authorList>
    </citation>
    <scope>NUCLEOTIDE SEQUENCE [LARGE SCALE GENOMIC DNA]</scope>
    <source>
        <strain evidence="6 7">30TX1</strain>
    </source>
</reference>
<dbReference type="PANTHER" id="PTHR11699">
    <property type="entry name" value="ALDEHYDE DEHYDROGENASE-RELATED"/>
    <property type="match status" value="1"/>
</dbReference>
<dbReference type="Gene3D" id="3.40.309.10">
    <property type="entry name" value="Aldehyde Dehydrogenase, Chain A, domain 2"/>
    <property type="match status" value="1"/>
</dbReference>
<feature type="active site" evidence="3">
    <location>
        <position position="250"/>
    </location>
</feature>
<dbReference type="PROSITE" id="PS00070">
    <property type="entry name" value="ALDEHYDE_DEHYDR_CYS"/>
    <property type="match status" value="1"/>
</dbReference>
<evidence type="ECO:0000256" key="3">
    <source>
        <dbReference type="PROSITE-ProRule" id="PRU10007"/>
    </source>
</evidence>
<dbReference type="RefSeq" id="WP_074021651.1">
    <property type="nucleotide sequence ID" value="NZ_CAWMWP010000066.1"/>
</dbReference>
<comment type="similarity">
    <text evidence="1 4">Belongs to the aldehyde dehydrogenase family.</text>
</comment>
<evidence type="ECO:0000259" key="5">
    <source>
        <dbReference type="Pfam" id="PF00171"/>
    </source>
</evidence>
<sequence length="491" mass="53041">MIDIVNFINGRHVKATSRDRLFSINPSTEERIAQFNVSSSTDVDSAVYAARIAYEQGPWPRLTVEERASYLHMIADALEDNLPLFAQYECEDTGFLSKMCLHGHLPRAVEHFRFFAEEGKRFFGSAIPIGHSYINFTHHVPVGVVAIMTPWNGPLSVSSINLAAALIAGNTVILKPSELAPITVSFLGQIVAEIGLPEGVVNIVHGAGQPTGEALIRHTDIDLLCFVGGTQVGKDVLRYSSGTLRRSLLELGGKSPTVVLADADIDAALDGALVSAFSSNGQVCTAGSRIIVDKTIAKTFSCQFIERTQNIRVGDPFDETSEIGPMISASHRENILKAITQAQQEGASLCAGGIVPMDCYRGFYIEPAVLTGVHPQSSLATQEIFGPVVAIFIAENEEHALSLANDSQFGLAGTVWSESDSKALSFARKMRVGNIGINTPYIRDIRCPFGGFKQSGIGTVGGYWSLEQYTQTQTLCLPLNSYALPRYGALK</sequence>
<name>A0A1Q5TN22_9GAMM</name>
<dbReference type="Proteomes" id="UP000186277">
    <property type="component" value="Unassembled WGS sequence"/>
</dbReference>